<dbReference type="Gene3D" id="3.40.50.300">
    <property type="entry name" value="P-loop containing nucleotide triphosphate hydrolases"/>
    <property type="match status" value="1"/>
</dbReference>
<feature type="repeat" description="ANK" evidence="7">
    <location>
        <begin position="1086"/>
        <end position="1114"/>
    </location>
</feature>
<feature type="repeat" description="ANK" evidence="7">
    <location>
        <begin position="921"/>
        <end position="953"/>
    </location>
</feature>
<sequence>MNDIYYWRHIFGDDDLLVTYKAEIEQLLAGDYKSLSLEKLHGVSGISIYSIRVNRETRLLFTAYKEKLCLLDVVYNHDYHKNRYLRNPGLLKAFLAKLDNRNIEIQLNTEKLSLSTCRSDELEQQLPNSKEKGKVIAIDYYKQDFILLSEQQEHAFRTKLPAIIYGPAGSGKTCVAFFTLKDYIQQVGSQEGTFPVLYVSRSNALVAEMKAQWVDSVTSPQRDLVSFLTYDELFSKHLVEKRGLADDQYFGTWLVQAIKQPKYKLFDKTLNSKVVWHEFRICSGYTNNDYLNLGSRQSSITKEQRQLIVQLYRDYQSGLIQKNYLSTELSPITSKASYSLILVDEAQDFSYGQLENLYNLAQNGHIVYFLGDHQVLFDGKSRLPYLRQMAYAKNRGGFSEHQLSSSYRCSKPIIEVTNTLIKLKYQVTGGAADKAELGQIVSTKEDKDKGELHWIDSKSSQLKALQEEAKHTNFAVITFPEFIEEAKRALGTPLVFTPEEIKGLEYDTVLVWRPLDVIDSSIACTKLKERQDQTLAAGHRAKAGEADETCLPYFNRLITSVTRARRRLIFVQDKQHPTQIMHEALQTVFSLETKSQVLSPIDTVFRSTEQDWEEEARKLLRQGNEAQARNIFLETLGSTEEKFKEFQQTMTKPFVVLKPAENVLEEKAVNSVQPKTSKKKKKEEVLKPQSTTANFSILPPLFTPPTMTREEKAQQELMADFSEKRLTVVLSIFPLDILLQTPATSKQTLWQFILSDINRTKLFTKVIVNDHKITEKFIQANRKQLNFFINRIDQNGKEIRDHLNKLNRVINDLALIFHARKLYTPTLAYVATLTRNIARLRDLHQLGADFNKTIDKEVTLPFVAADCGFADVLENLYQYGADLNKTTGGVTPAHIAAQKGHVKIIEKLYQCGADLNAATAEGMTPAFVAAQEGHAAVIEKLHEYGADLNKADDEGFTPAFIAAQDGHVEVIEQLGKSGADLNKANVEGFTPAFVAAQEGHAAVIEKLHEYGADLNKANVEGFTPAIVAAQNGQAVIIEKLHECGADLNKASIDGSTPIHIAIKRDQIDVIKTLDALGANFNQPKRDGMTTAYIAVQKGNISVIRLLLEKKVNFDSPYLTNKNDLFKFLNIDSRDIKSSNQKNILLKIDRFIKRQGNKGDSFSILPIELAEIMERQDIIDLIKSYQTQSRQSYSFFTLKNSSEEVTKSSIRPEP</sequence>
<dbReference type="GO" id="GO:0045944">
    <property type="term" value="P:positive regulation of transcription by RNA polymerase II"/>
    <property type="evidence" value="ECO:0007669"/>
    <property type="project" value="TreeGrafter"/>
</dbReference>
<name>A0A378LK42_9GAMM</name>
<keyword evidence="4" id="KW-0347">Helicase</keyword>
<keyword evidence="6 7" id="KW-0040">ANK repeat</keyword>
<dbReference type="Proteomes" id="UP000054820">
    <property type="component" value="Unassembled WGS sequence"/>
</dbReference>
<dbReference type="PROSITE" id="PS50297">
    <property type="entry name" value="ANK_REP_REGION"/>
    <property type="match status" value="7"/>
</dbReference>
<feature type="repeat" description="ANK" evidence="7">
    <location>
        <begin position="888"/>
        <end position="920"/>
    </location>
</feature>
<evidence type="ECO:0000256" key="3">
    <source>
        <dbReference type="ARBA" id="ARBA00022801"/>
    </source>
</evidence>
<evidence type="ECO:0000256" key="7">
    <source>
        <dbReference type="PROSITE-ProRule" id="PRU00023"/>
    </source>
</evidence>
<dbReference type="InterPro" id="IPR036770">
    <property type="entry name" value="Ankyrin_rpt-contain_sf"/>
</dbReference>
<dbReference type="InterPro" id="IPR027417">
    <property type="entry name" value="P-loop_NTPase"/>
</dbReference>
<dbReference type="GO" id="GO:0005524">
    <property type="term" value="F:ATP binding"/>
    <property type="evidence" value="ECO:0007669"/>
    <property type="project" value="UniProtKB-KW"/>
</dbReference>
<dbReference type="SMART" id="SM00248">
    <property type="entry name" value="ANK"/>
    <property type="match status" value="9"/>
</dbReference>
<evidence type="ECO:0000313" key="11">
    <source>
        <dbReference type="EMBL" id="STY24451.1"/>
    </source>
</evidence>
<evidence type="ECO:0000256" key="2">
    <source>
        <dbReference type="ARBA" id="ARBA00022741"/>
    </source>
</evidence>
<protein>
    <submittedName>
        <fullName evidence="11">Ankyrin repeat protein</fullName>
    </submittedName>
</protein>
<evidence type="ECO:0000313" key="12">
    <source>
        <dbReference type="Proteomes" id="UP000054820"/>
    </source>
</evidence>
<evidence type="ECO:0000256" key="6">
    <source>
        <dbReference type="ARBA" id="ARBA00023043"/>
    </source>
</evidence>
<dbReference type="OrthoDB" id="5654420at2"/>
<evidence type="ECO:0000256" key="1">
    <source>
        <dbReference type="ARBA" id="ARBA00022737"/>
    </source>
</evidence>
<evidence type="ECO:0000256" key="4">
    <source>
        <dbReference type="ARBA" id="ARBA00022806"/>
    </source>
</evidence>
<dbReference type="InterPro" id="IPR050663">
    <property type="entry name" value="Ankyrin-SOCS_Box"/>
</dbReference>
<dbReference type="SUPFAM" id="SSF48403">
    <property type="entry name" value="Ankyrin repeat"/>
    <property type="match status" value="1"/>
</dbReference>
<accession>A0A378LK42</accession>
<dbReference type="Proteomes" id="UP000255110">
    <property type="component" value="Unassembled WGS sequence"/>
</dbReference>
<feature type="repeat" description="ANK" evidence="7">
    <location>
        <begin position="954"/>
        <end position="986"/>
    </location>
</feature>
<feature type="repeat" description="ANK" evidence="7">
    <location>
        <begin position="1020"/>
        <end position="1052"/>
    </location>
</feature>
<keyword evidence="2" id="KW-0547">Nucleotide-binding</keyword>
<dbReference type="EMBL" id="LNYZ01000012">
    <property type="protein sequence ID" value="KTD77811.1"/>
    <property type="molecule type" value="Genomic_DNA"/>
</dbReference>
<dbReference type="SUPFAM" id="SSF52540">
    <property type="entry name" value="P-loop containing nucleoside triphosphate hydrolases"/>
    <property type="match status" value="1"/>
</dbReference>
<evidence type="ECO:0000313" key="10">
    <source>
        <dbReference type="EMBL" id="KTD77811.1"/>
    </source>
</evidence>
<dbReference type="GO" id="GO:0016787">
    <property type="term" value="F:hydrolase activity"/>
    <property type="evidence" value="ECO:0007669"/>
    <property type="project" value="UniProtKB-KW"/>
</dbReference>
<evidence type="ECO:0000259" key="9">
    <source>
        <dbReference type="Pfam" id="PF00580"/>
    </source>
</evidence>
<dbReference type="GO" id="GO:0000976">
    <property type="term" value="F:transcription cis-regulatory region binding"/>
    <property type="evidence" value="ECO:0007669"/>
    <property type="project" value="TreeGrafter"/>
</dbReference>
<reference evidence="10 12" key="1">
    <citation type="submission" date="2015-11" db="EMBL/GenBank/DDBJ databases">
        <title>Genomic analysis of 38 Legionella species identifies large and diverse effector repertoires.</title>
        <authorList>
            <person name="Burstein D."/>
            <person name="Amaro F."/>
            <person name="Zusman T."/>
            <person name="Lifshitz Z."/>
            <person name="Cohen O."/>
            <person name="Gilbert J.A."/>
            <person name="Pupko T."/>
            <person name="Shuman H.A."/>
            <person name="Segal G."/>
        </authorList>
    </citation>
    <scope>NUCLEOTIDE SEQUENCE [LARGE SCALE GENOMIC DNA]</scope>
    <source>
        <strain evidence="10 12">SC-18-C9</strain>
    </source>
</reference>
<feature type="region of interest" description="Disordered" evidence="8">
    <location>
        <begin position="669"/>
        <end position="688"/>
    </location>
</feature>
<dbReference type="Pfam" id="PF00580">
    <property type="entry name" value="UvrD-helicase"/>
    <property type="match status" value="1"/>
</dbReference>
<dbReference type="GO" id="GO:0004386">
    <property type="term" value="F:helicase activity"/>
    <property type="evidence" value="ECO:0007669"/>
    <property type="project" value="UniProtKB-KW"/>
</dbReference>
<dbReference type="InterPro" id="IPR014016">
    <property type="entry name" value="UvrD-like_ATP-bd"/>
</dbReference>
<feature type="domain" description="UvrD-like helicase ATP-binding" evidence="9">
    <location>
        <begin position="150"/>
        <end position="373"/>
    </location>
</feature>
<keyword evidence="3" id="KW-0378">Hydrolase</keyword>
<organism evidence="11 13">
    <name type="scientific">Legionella steigerwaltii</name>
    <dbReference type="NCBI Taxonomy" id="460"/>
    <lineage>
        <taxon>Bacteria</taxon>
        <taxon>Pseudomonadati</taxon>
        <taxon>Pseudomonadota</taxon>
        <taxon>Gammaproteobacteria</taxon>
        <taxon>Legionellales</taxon>
        <taxon>Legionellaceae</taxon>
        <taxon>Legionella</taxon>
    </lineage>
</organism>
<keyword evidence="1" id="KW-0677">Repeat</keyword>
<keyword evidence="12" id="KW-1185">Reference proteome</keyword>
<feature type="repeat" description="ANK" evidence="7">
    <location>
        <begin position="1053"/>
        <end position="1085"/>
    </location>
</feature>
<gene>
    <name evidence="11" type="primary">arp_2</name>
    <name evidence="10" type="synonym">arp_1</name>
    <name evidence="10" type="ORF">Lstg_1534</name>
    <name evidence="11" type="ORF">NCTC11991_03076</name>
</gene>
<dbReference type="PANTHER" id="PTHR24193:SF125">
    <property type="entry name" value="PROTEIN FEM-1 HOMOLOG CG6966-LIKE PROTEIN"/>
    <property type="match status" value="1"/>
</dbReference>
<proteinExistence type="predicted"/>
<dbReference type="AlphaFoldDB" id="A0A378LK42"/>
<evidence type="ECO:0000256" key="8">
    <source>
        <dbReference type="SAM" id="MobiDB-lite"/>
    </source>
</evidence>
<evidence type="ECO:0000256" key="5">
    <source>
        <dbReference type="ARBA" id="ARBA00022840"/>
    </source>
</evidence>
<keyword evidence="5" id="KW-0067">ATP-binding</keyword>
<dbReference type="PROSITE" id="PS50088">
    <property type="entry name" value="ANK_REPEAT"/>
    <property type="match status" value="7"/>
</dbReference>
<dbReference type="Pfam" id="PF12796">
    <property type="entry name" value="Ank_2"/>
    <property type="match status" value="2"/>
</dbReference>
<dbReference type="Pfam" id="PF00023">
    <property type="entry name" value="Ank"/>
    <property type="match status" value="1"/>
</dbReference>
<feature type="repeat" description="ANK" evidence="7">
    <location>
        <begin position="987"/>
        <end position="1019"/>
    </location>
</feature>
<dbReference type="Gene3D" id="1.25.40.20">
    <property type="entry name" value="Ankyrin repeat-containing domain"/>
    <property type="match status" value="1"/>
</dbReference>
<dbReference type="STRING" id="460.Lstg_1534"/>
<dbReference type="PANTHER" id="PTHR24193">
    <property type="entry name" value="ANKYRIN REPEAT PROTEIN"/>
    <property type="match status" value="1"/>
</dbReference>
<dbReference type="RefSeq" id="WP_058477097.1">
    <property type="nucleotide sequence ID" value="NZ_CAAAIO010000029.1"/>
</dbReference>
<dbReference type="InterPro" id="IPR002110">
    <property type="entry name" value="Ankyrin_rpt"/>
</dbReference>
<dbReference type="EMBL" id="UGOY01000001">
    <property type="protein sequence ID" value="STY24451.1"/>
    <property type="molecule type" value="Genomic_DNA"/>
</dbReference>
<reference evidence="11 13" key="2">
    <citation type="submission" date="2018-06" db="EMBL/GenBank/DDBJ databases">
        <authorList>
            <consortium name="Pathogen Informatics"/>
            <person name="Doyle S."/>
        </authorList>
    </citation>
    <scope>NUCLEOTIDE SEQUENCE [LARGE SCALE GENOMIC DNA]</scope>
    <source>
        <strain evidence="11 13">NCTC11991</strain>
    </source>
</reference>
<evidence type="ECO:0000313" key="13">
    <source>
        <dbReference type="Proteomes" id="UP000255110"/>
    </source>
</evidence>